<sequence length="807" mass="94022">MEFVNVILPLPIKGVFTYHVPKVLENSLQIGQRVVVPFGGKKLYTGIILEIHKIKPELYKTKEIFTILENEAFVTINQLNFWKWISEYYLCTLGDVYRNAFPSALKLESETYIRKTGHEIIWEELDEREIFVMQNLEVKTSIDLKEIESFISKKHIVPTIKSLFEKNLVELDEQIIEKYKPKQMVYLDLNPDFKNSEIFKRALLEIDRAPKQREAFLVFIQWQQQRTSHIGKRELVDRFSPAVVKGLIDRNFLIEFQLQIDRIEDYDDNIEDFNELSEAQNQAFHEIRNQFSKYNTVLLQGVTSSGKTEIYFHLIDEQLKLGKNCLLLLPEISITTQLVTKIQKRFGNEVGVYHSKLNQNERVEVWKNTLNNKYKILIGARSIIFLPIQNIGLIIVDEEHDSSYKQSDTLPLYNARDCVQILAHQFKAKVLLGSATPSMESYYNCDQGKFGFVELNQRFGEIKLPEVDLVSLRTPTITPNISYELYEQIKICLENKKQVILFHNRRGFSPILECNQCGHSPTCPNCDVSLTYHKVSSTLRCHYCGNTRALPQTCPSCHSHSLETKGIGTQQIEEEIIHLFPEARVARMDVDTMKRKHAYEILFEKMHLHEIDILIGTQMVTKGLDFDSIQLVGVIRADSLLNFPNFRAEERTLQLLTQVSGRAGRREAGKVLIQTFDPENPLYLFIQENNYHLAKDTILQERKEFLYPPYYRLIEITFKHKKQDKAKKTATFVVEYLRNFIQEPFILGPEEGLIPRINNYYIYKVLLKHPANKSTKNLKFFIEQSLTKVESVQAYRSVKITIDVDPL</sequence>
<dbReference type="Pfam" id="PF17764">
    <property type="entry name" value="PriA_3primeBD"/>
    <property type="match status" value="1"/>
</dbReference>
<dbReference type="Pfam" id="PF18074">
    <property type="entry name" value="PriA_C"/>
    <property type="match status" value="1"/>
</dbReference>
<dbReference type="SMART" id="SM00487">
    <property type="entry name" value="DEXDc"/>
    <property type="match status" value="1"/>
</dbReference>
<dbReference type="RefSeq" id="WP_146262856.1">
    <property type="nucleotide sequence ID" value="NZ_SELG01000041.1"/>
</dbReference>
<dbReference type="InterPro" id="IPR001650">
    <property type="entry name" value="Helicase_C-like"/>
</dbReference>
<evidence type="ECO:0000256" key="10">
    <source>
        <dbReference type="ARBA" id="ARBA00023235"/>
    </source>
</evidence>
<dbReference type="FunFam" id="3.40.1440.60:FF:000001">
    <property type="entry name" value="Primosomal protein N"/>
    <property type="match status" value="1"/>
</dbReference>
<dbReference type="GO" id="GO:0006270">
    <property type="term" value="P:DNA replication initiation"/>
    <property type="evidence" value="ECO:0007669"/>
    <property type="project" value="TreeGrafter"/>
</dbReference>
<gene>
    <name evidence="12 14" type="primary">priA</name>
    <name evidence="14" type="ORF">ETU09_10725</name>
</gene>
<dbReference type="HAMAP" id="MF_00983">
    <property type="entry name" value="PriA"/>
    <property type="match status" value="1"/>
</dbReference>
<organism evidence="14 15">
    <name type="scientific">Apibacter muscae</name>
    <dbReference type="NCBI Taxonomy" id="2509004"/>
    <lineage>
        <taxon>Bacteria</taxon>
        <taxon>Pseudomonadati</taxon>
        <taxon>Bacteroidota</taxon>
        <taxon>Flavobacteriia</taxon>
        <taxon>Flavobacteriales</taxon>
        <taxon>Weeksellaceae</taxon>
        <taxon>Apibacter</taxon>
    </lineage>
</organism>
<dbReference type="CDD" id="cd18804">
    <property type="entry name" value="SF2_C_priA"/>
    <property type="match status" value="1"/>
</dbReference>
<evidence type="ECO:0000256" key="9">
    <source>
        <dbReference type="ARBA" id="ARBA00023125"/>
    </source>
</evidence>
<dbReference type="PANTHER" id="PTHR30580">
    <property type="entry name" value="PRIMOSOMAL PROTEIN N"/>
    <property type="match status" value="1"/>
</dbReference>
<feature type="binding site" evidence="12">
    <location>
        <position position="557"/>
    </location>
    <ligand>
        <name>Zn(2+)</name>
        <dbReference type="ChEBI" id="CHEBI:29105"/>
        <label>1</label>
    </ligand>
</feature>
<dbReference type="SMART" id="SM00490">
    <property type="entry name" value="HELICc"/>
    <property type="match status" value="1"/>
</dbReference>
<dbReference type="GO" id="GO:0003677">
    <property type="term" value="F:DNA binding"/>
    <property type="evidence" value="ECO:0007669"/>
    <property type="project" value="UniProtKB-UniRule"/>
</dbReference>
<dbReference type="EC" id="5.6.2.4" evidence="12"/>
<dbReference type="PANTHER" id="PTHR30580:SF0">
    <property type="entry name" value="PRIMOSOMAL PROTEIN N"/>
    <property type="match status" value="1"/>
</dbReference>
<evidence type="ECO:0000256" key="6">
    <source>
        <dbReference type="ARBA" id="ARBA00022806"/>
    </source>
</evidence>
<reference evidence="14 15" key="1">
    <citation type="submission" date="2019-02" db="EMBL/GenBank/DDBJ databases">
        <title>Apibacter muscae sp. nov.: a novel member of the house fly microbiota.</title>
        <authorList>
            <person name="Park R."/>
        </authorList>
    </citation>
    <scope>NUCLEOTIDE SEQUENCE [LARGE SCALE GENOMIC DNA]</scope>
    <source>
        <strain evidence="14 15">AL1</strain>
    </source>
</reference>
<evidence type="ECO:0000256" key="3">
    <source>
        <dbReference type="ARBA" id="ARBA00022723"/>
    </source>
</evidence>
<evidence type="ECO:0000256" key="2">
    <source>
        <dbReference type="ARBA" id="ARBA00022705"/>
    </source>
</evidence>
<keyword evidence="8 12" id="KW-0067">ATP-binding</keyword>
<evidence type="ECO:0000313" key="15">
    <source>
        <dbReference type="Proteomes" id="UP000319499"/>
    </source>
</evidence>
<keyword evidence="9 12" id="KW-0238">DNA-binding</keyword>
<dbReference type="InterPro" id="IPR041236">
    <property type="entry name" value="PriA_C"/>
</dbReference>
<evidence type="ECO:0000256" key="7">
    <source>
        <dbReference type="ARBA" id="ARBA00022833"/>
    </source>
</evidence>
<feature type="binding site" evidence="12">
    <location>
        <position position="517"/>
    </location>
    <ligand>
        <name>Zn(2+)</name>
        <dbReference type="ChEBI" id="CHEBI:29105"/>
        <label>1</label>
    </ligand>
</feature>
<dbReference type="InterPro" id="IPR041222">
    <property type="entry name" value="PriA_3primeBD"/>
</dbReference>
<keyword evidence="3 12" id="KW-0479">Metal-binding</keyword>
<dbReference type="GO" id="GO:0008270">
    <property type="term" value="F:zinc ion binding"/>
    <property type="evidence" value="ECO:0007669"/>
    <property type="project" value="UniProtKB-UniRule"/>
</dbReference>
<evidence type="ECO:0000256" key="8">
    <source>
        <dbReference type="ARBA" id="ARBA00022840"/>
    </source>
</evidence>
<comment type="catalytic activity">
    <reaction evidence="12">
        <text>Couples ATP hydrolysis with the unwinding of duplex DNA by translocating in the 3'-5' direction.</text>
        <dbReference type="EC" id="5.6.2.4"/>
    </reaction>
</comment>
<comment type="caution">
    <text evidence="14">The sequence shown here is derived from an EMBL/GenBank/DDBJ whole genome shotgun (WGS) entry which is preliminary data.</text>
</comment>
<keyword evidence="15" id="KW-1185">Reference proteome</keyword>
<dbReference type="EMBL" id="SELH01000026">
    <property type="protein sequence ID" value="TWP26166.1"/>
    <property type="molecule type" value="Genomic_DNA"/>
</dbReference>
<comment type="similarity">
    <text evidence="12">Belongs to the helicase family. PriA subfamily.</text>
</comment>
<dbReference type="PROSITE" id="PS51192">
    <property type="entry name" value="HELICASE_ATP_BIND_1"/>
    <property type="match status" value="1"/>
</dbReference>
<dbReference type="CDD" id="cd17929">
    <property type="entry name" value="DEXHc_priA"/>
    <property type="match status" value="1"/>
</dbReference>
<keyword evidence="2 12" id="KW-0235">DNA replication</keyword>
<dbReference type="GO" id="GO:0006310">
    <property type="term" value="P:DNA recombination"/>
    <property type="evidence" value="ECO:0007669"/>
    <property type="project" value="InterPro"/>
</dbReference>
<dbReference type="GO" id="GO:0006302">
    <property type="term" value="P:double-strand break repair"/>
    <property type="evidence" value="ECO:0007669"/>
    <property type="project" value="InterPro"/>
</dbReference>
<dbReference type="InterPro" id="IPR040498">
    <property type="entry name" value="PriA_CRR"/>
</dbReference>
<comment type="cofactor">
    <cofactor evidence="12">
        <name>Zn(2+)</name>
        <dbReference type="ChEBI" id="CHEBI:29105"/>
    </cofactor>
    <text evidence="12">Binds 2 zinc ions per subunit.</text>
</comment>
<proteinExistence type="inferred from homology"/>
<keyword evidence="1 12" id="KW-0639">Primosome</keyword>
<evidence type="ECO:0000256" key="5">
    <source>
        <dbReference type="ARBA" id="ARBA00022801"/>
    </source>
</evidence>
<evidence type="ECO:0000256" key="12">
    <source>
        <dbReference type="HAMAP-Rule" id="MF_00983"/>
    </source>
</evidence>
<evidence type="ECO:0000256" key="1">
    <source>
        <dbReference type="ARBA" id="ARBA00022515"/>
    </source>
</evidence>
<evidence type="ECO:0000313" key="14">
    <source>
        <dbReference type="EMBL" id="TWP26166.1"/>
    </source>
</evidence>
<feature type="binding site" evidence="12">
    <location>
        <position position="523"/>
    </location>
    <ligand>
        <name>Zn(2+)</name>
        <dbReference type="ChEBI" id="CHEBI:29105"/>
        <label>2</label>
    </ligand>
</feature>
<dbReference type="GO" id="GO:0006269">
    <property type="term" value="P:DNA replication, synthesis of primer"/>
    <property type="evidence" value="ECO:0007669"/>
    <property type="project" value="UniProtKB-KW"/>
</dbReference>
<dbReference type="FunFam" id="3.40.50.300:FF:000489">
    <property type="entry name" value="Primosome assembly protein PriA"/>
    <property type="match status" value="1"/>
</dbReference>
<feature type="binding site" evidence="12">
    <location>
        <position position="526"/>
    </location>
    <ligand>
        <name>Zn(2+)</name>
        <dbReference type="ChEBI" id="CHEBI:29105"/>
        <label>2</label>
    </ligand>
</feature>
<dbReference type="InterPro" id="IPR011545">
    <property type="entry name" value="DEAD/DEAH_box_helicase_dom"/>
</dbReference>
<feature type="domain" description="Helicase ATP-binding" evidence="13">
    <location>
        <begin position="288"/>
        <end position="455"/>
    </location>
</feature>
<accession>A0A563D7G1</accession>
<evidence type="ECO:0000256" key="11">
    <source>
        <dbReference type="ARBA" id="ARBA00048988"/>
    </source>
</evidence>
<comment type="function">
    <text evidence="12">Initiates the restart of stalled replication forks, which reloads the replicative helicase on sites other than the origin of replication. Recognizes and binds to abandoned replication forks and remodels them to uncover a helicase loading site. Promotes assembly of the primosome at these replication forks.</text>
</comment>
<dbReference type="GO" id="GO:0016887">
    <property type="term" value="F:ATP hydrolysis activity"/>
    <property type="evidence" value="ECO:0007669"/>
    <property type="project" value="RHEA"/>
</dbReference>
<dbReference type="Gene3D" id="3.40.50.300">
    <property type="entry name" value="P-loop containing nucleotide triphosphate hydrolases"/>
    <property type="match status" value="2"/>
</dbReference>
<keyword evidence="7 12" id="KW-0862">Zinc</keyword>
<keyword evidence="10 12" id="KW-0413">Isomerase</keyword>
<feature type="binding site" evidence="12">
    <location>
        <position position="541"/>
    </location>
    <ligand>
        <name>Zn(2+)</name>
        <dbReference type="ChEBI" id="CHEBI:29105"/>
        <label>2</label>
    </ligand>
</feature>
<dbReference type="InterPro" id="IPR005259">
    <property type="entry name" value="PriA"/>
</dbReference>
<dbReference type="NCBIfam" id="TIGR00595">
    <property type="entry name" value="priA"/>
    <property type="match status" value="1"/>
</dbReference>
<comment type="catalytic activity">
    <reaction evidence="11 12">
        <text>ATP + H2O = ADP + phosphate + H(+)</text>
        <dbReference type="Rhea" id="RHEA:13065"/>
        <dbReference type="ChEBI" id="CHEBI:15377"/>
        <dbReference type="ChEBI" id="CHEBI:15378"/>
        <dbReference type="ChEBI" id="CHEBI:30616"/>
        <dbReference type="ChEBI" id="CHEBI:43474"/>
        <dbReference type="ChEBI" id="CHEBI:456216"/>
        <dbReference type="EC" id="5.6.2.4"/>
    </reaction>
</comment>
<dbReference type="GO" id="GO:0005524">
    <property type="term" value="F:ATP binding"/>
    <property type="evidence" value="ECO:0007669"/>
    <property type="project" value="UniProtKB-UniRule"/>
</dbReference>
<dbReference type="Proteomes" id="UP000319499">
    <property type="component" value="Unassembled WGS sequence"/>
</dbReference>
<dbReference type="InterPro" id="IPR027417">
    <property type="entry name" value="P-loop_NTPase"/>
</dbReference>
<keyword evidence="5 12" id="KW-0378">Hydrolase</keyword>
<dbReference type="GO" id="GO:1990077">
    <property type="term" value="C:primosome complex"/>
    <property type="evidence" value="ECO:0007669"/>
    <property type="project" value="UniProtKB-UniRule"/>
</dbReference>
<name>A0A563D7G1_9FLAO</name>
<dbReference type="InterPro" id="IPR014001">
    <property type="entry name" value="Helicase_ATP-bd"/>
</dbReference>
<evidence type="ECO:0000259" key="13">
    <source>
        <dbReference type="PROSITE" id="PS51192"/>
    </source>
</evidence>
<feature type="binding site" evidence="12">
    <location>
        <position position="514"/>
    </location>
    <ligand>
        <name>Zn(2+)</name>
        <dbReference type="ChEBI" id="CHEBI:29105"/>
        <label>1</label>
    </ligand>
</feature>
<dbReference type="Pfam" id="PF18319">
    <property type="entry name" value="Zn_ribbon_PriA"/>
    <property type="match status" value="1"/>
</dbReference>
<dbReference type="Pfam" id="PF00270">
    <property type="entry name" value="DEAD"/>
    <property type="match status" value="1"/>
</dbReference>
<dbReference type="OrthoDB" id="9759544at2"/>
<dbReference type="AlphaFoldDB" id="A0A563D7G1"/>
<protein>
    <recommendedName>
        <fullName evidence="12">Replication restart protein PriA</fullName>
    </recommendedName>
    <alternativeName>
        <fullName evidence="12">ATP-dependent DNA helicase PriA</fullName>
        <ecNumber evidence="12">5.6.2.4</ecNumber>
    </alternativeName>
    <alternativeName>
        <fullName evidence="12">DNA 3'-5' helicase PriA</fullName>
    </alternativeName>
</protein>
<dbReference type="InterPro" id="IPR042115">
    <property type="entry name" value="PriA_3primeBD_sf"/>
</dbReference>
<evidence type="ECO:0000256" key="4">
    <source>
        <dbReference type="ARBA" id="ARBA00022741"/>
    </source>
</evidence>
<feature type="binding site" evidence="12">
    <location>
        <position position="554"/>
    </location>
    <ligand>
        <name>Zn(2+)</name>
        <dbReference type="ChEBI" id="CHEBI:29105"/>
        <label>1</label>
    </ligand>
</feature>
<dbReference type="SUPFAM" id="SSF52540">
    <property type="entry name" value="P-loop containing nucleoside triphosphate hydrolases"/>
    <property type="match status" value="2"/>
</dbReference>
<dbReference type="GO" id="GO:0043138">
    <property type="term" value="F:3'-5' DNA helicase activity"/>
    <property type="evidence" value="ECO:0007669"/>
    <property type="project" value="UniProtKB-EC"/>
</dbReference>
<keyword evidence="4 12" id="KW-0547">Nucleotide-binding</keyword>
<feature type="binding site" evidence="12">
    <location>
        <position position="544"/>
    </location>
    <ligand>
        <name>Zn(2+)</name>
        <dbReference type="ChEBI" id="CHEBI:29105"/>
        <label>2</label>
    </ligand>
</feature>
<dbReference type="Gene3D" id="3.40.1440.60">
    <property type="entry name" value="PriA, 3(prime) DNA-binding domain"/>
    <property type="match status" value="1"/>
</dbReference>
<keyword evidence="6 12" id="KW-0347">Helicase</keyword>
<comment type="subunit">
    <text evidence="12">Component of the replication restart primosome.</text>
</comment>